<gene>
    <name evidence="2" type="ORF">SMSP2_01827</name>
</gene>
<sequence>MNNTFIKQALGACKTLLINELRYNCKTKSLNPFNSHIIGFLVILLCIGLCVLCMYSLNKKNKSQRCIVSLTFNDMHIKVEDEYSHTYECFIDEIQLIKIGDIGYQINIANQVQFRHIEKLSNWPCLNYILKQKHKEKETG</sequence>
<reference evidence="3" key="1">
    <citation type="submission" date="2017-02" db="EMBL/GenBank/DDBJ databases">
        <title>Comparative genomics and description of representatives of a novel lineage of planctomycetes thriving in anoxic sediments.</title>
        <authorList>
            <person name="Spring S."/>
            <person name="Bunk B."/>
            <person name="Sproer C."/>
        </authorList>
    </citation>
    <scope>NUCLEOTIDE SEQUENCE [LARGE SCALE GENOMIC DNA]</scope>
    <source>
        <strain evidence="3">SM-Chi-D1</strain>
    </source>
</reference>
<protein>
    <recommendedName>
        <fullName evidence="4">Transmembrane protein</fullName>
    </recommendedName>
</protein>
<keyword evidence="3" id="KW-1185">Reference proteome</keyword>
<evidence type="ECO:0000313" key="3">
    <source>
        <dbReference type="Proteomes" id="UP000188181"/>
    </source>
</evidence>
<evidence type="ECO:0000256" key="1">
    <source>
        <dbReference type="SAM" id="Phobius"/>
    </source>
</evidence>
<evidence type="ECO:0000313" key="2">
    <source>
        <dbReference type="EMBL" id="AQQ71453.1"/>
    </source>
</evidence>
<keyword evidence="1" id="KW-0472">Membrane</keyword>
<evidence type="ECO:0008006" key="4">
    <source>
        <dbReference type="Google" id="ProtNLM"/>
    </source>
</evidence>
<accession>A0A1Q2MFH4</accession>
<dbReference type="Proteomes" id="UP000188181">
    <property type="component" value="Chromosome"/>
</dbReference>
<keyword evidence="1" id="KW-0812">Transmembrane</keyword>
<organism evidence="2 3">
    <name type="scientific">Limihaloglobus sulfuriphilus</name>
    <dbReference type="NCBI Taxonomy" id="1851148"/>
    <lineage>
        <taxon>Bacteria</taxon>
        <taxon>Pseudomonadati</taxon>
        <taxon>Planctomycetota</taxon>
        <taxon>Phycisphaerae</taxon>
        <taxon>Sedimentisphaerales</taxon>
        <taxon>Sedimentisphaeraceae</taxon>
        <taxon>Limihaloglobus</taxon>
    </lineage>
</organism>
<proteinExistence type="predicted"/>
<name>A0A1Q2MFH4_9BACT</name>
<dbReference type="EMBL" id="CP019646">
    <property type="protein sequence ID" value="AQQ71453.1"/>
    <property type="molecule type" value="Genomic_DNA"/>
</dbReference>
<keyword evidence="1" id="KW-1133">Transmembrane helix</keyword>
<dbReference type="AlphaFoldDB" id="A0A1Q2MFH4"/>
<feature type="transmembrane region" description="Helical" evidence="1">
    <location>
        <begin position="37"/>
        <end position="57"/>
    </location>
</feature>
<dbReference type="KEGG" id="pbas:SMSP2_01827"/>